<feature type="compositionally biased region" description="Pro residues" evidence="13">
    <location>
        <begin position="174"/>
        <end position="186"/>
    </location>
</feature>
<comment type="subunit">
    <text evidence="2">Monomer.</text>
</comment>
<comment type="similarity">
    <text evidence="1">Belongs to the astroviridae polyprotein 1AB family.</text>
</comment>
<dbReference type="InterPro" id="IPR009003">
    <property type="entry name" value="Peptidase_S1_PA"/>
</dbReference>
<proteinExistence type="inferred from homology"/>
<evidence type="ECO:0000313" key="16">
    <source>
        <dbReference type="EMBL" id="AVM87170.1"/>
    </source>
</evidence>
<feature type="compositionally biased region" description="Polar residues" evidence="13">
    <location>
        <begin position="146"/>
        <end position="155"/>
    </location>
</feature>
<evidence type="ECO:0000256" key="5">
    <source>
        <dbReference type="ARBA" id="ARBA00022679"/>
    </source>
</evidence>
<protein>
    <recommendedName>
        <fullName evidence="3">Non-structural polyprotein 1AB</fullName>
    </recommendedName>
</protein>
<keyword evidence="6" id="KW-0548">Nucleotidyltransferase</keyword>
<evidence type="ECO:0000256" key="8">
    <source>
        <dbReference type="ARBA" id="ARBA00022758"/>
    </source>
</evidence>
<feature type="region of interest" description="Disordered" evidence="13">
    <location>
        <begin position="1680"/>
        <end position="1705"/>
    </location>
</feature>
<dbReference type="InterPro" id="IPR043502">
    <property type="entry name" value="DNA/RNA_pol_sf"/>
</dbReference>
<dbReference type="GO" id="GO:0039694">
    <property type="term" value="P:viral RNA genome replication"/>
    <property type="evidence" value="ECO:0007669"/>
    <property type="project" value="InterPro"/>
</dbReference>
<dbReference type="Pfam" id="PF00680">
    <property type="entry name" value="RdRP_1"/>
    <property type="match status" value="1"/>
</dbReference>
<evidence type="ECO:0000256" key="10">
    <source>
        <dbReference type="ARBA" id="ARBA00022953"/>
    </source>
</evidence>
<evidence type="ECO:0000256" key="13">
    <source>
        <dbReference type="SAM" id="MobiDB-lite"/>
    </source>
</evidence>
<dbReference type="EMBL" id="MG599914">
    <property type="protein sequence ID" value="AVM87170.1"/>
    <property type="molecule type" value="Genomic_RNA"/>
</dbReference>
<evidence type="ECO:0000256" key="1">
    <source>
        <dbReference type="ARBA" id="ARBA00005873"/>
    </source>
</evidence>
<evidence type="ECO:0000256" key="4">
    <source>
        <dbReference type="ARBA" id="ARBA00022484"/>
    </source>
</evidence>
<feature type="transmembrane region" description="Helical" evidence="14">
    <location>
        <begin position="278"/>
        <end position="297"/>
    </location>
</feature>
<evidence type="ECO:0000256" key="2">
    <source>
        <dbReference type="ARBA" id="ARBA00011245"/>
    </source>
</evidence>
<evidence type="ECO:0000256" key="14">
    <source>
        <dbReference type="SAM" id="Phobius"/>
    </source>
</evidence>
<feature type="domain" description="RdRp catalytic" evidence="15">
    <location>
        <begin position="1368"/>
        <end position="1490"/>
    </location>
</feature>
<evidence type="ECO:0000256" key="9">
    <source>
        <dbReference type="ARBA" id="ARBA00022801"/>
    </source>
</evidence>
<feature type="transmembrane region" description="Helical" evidence="14">
    <location>
        <begin position="464"/>
        <end position="491"/>
    </location>
</feature>
<feature type="transmembrane region" description="Helical" evidence="14">
    <location>
        <begin position="498"/>
        <end position="521"/>
    </location>
</feature>
<accession>A0A2P1GMF3</accession>
<keyword evidence="7" id="KW-0547">Nucleotide-binding</keyword>
<evidence type="ECO:0000256" key="7">
    <source>
        <dbReference type="ARBA" id="ARBA00022741"/>
    </source>
</evidence>
<evidence type="ECO:0000256" key="3">
    <source>
        <dbReference type="ARBA" id="ARBA00019743"/>
    </source>
</evidence>
<keyword evidence="9" id="KW-0378">Hydrolase</keyword>
<reference evidence="16" key="1">
    <citation type="journal article" date="2018" name="Nature">
        <title>The evolutionary history of vertebrate RNA viruses.</title>
        <authorList>
            <person name="Shi M."/>
            <person name="Lin X.D."/>
            <person name="Chen X."/>
            <person name="Tian J.H."/>
            <person name="Chen L.J."/>
            <person name="Li K."/>
            <person name="Wang W."/>
            <person name="Eden J.S."/>
            <person name="Shen J.J."/>
            <person name="Liu L."/>
            <person name="Holmes E.C."/>
            <person name="Zhang Y.Z."/>
        </authorList>
    </citation>
    <scope>NUCLEOTIDE SEQUENCE</scope>
    <source>
        <strain evidence="16">DFRYG3979V1</strain>
    </source>
</reference>
<comment type="catalytic activity">
    <reaction evidence="12">
        <text>RNA(n) + a ribonucleoside 5'-triphosphate = RNA(n+1) + diphosphate</text>
        <dbReference type="Rhea" id="RHEA:21248"/>
        <dbReference type="Rhea" id="RHEA-COMP:14527"/>
        <dbReference type="Rhea" id="RHEA-COMP:17342"/>
        <dbReference type="ChEBI" id="CHEBI:33019"/>
        <dbReference type="ChEBI" id="CHEBI:61557"/>
        <dbReference type="ChEBI" id="CHEBI:140395"/>
    </reaction>
</comment>
<dbReference type="GO" id="GO:0003968">
    <property type="term" value="F:RNA-directed RNA polymerase activity"/>
    <property type="evidence" value="ECO:0007669"/>
    <property type="project" value="UniProtKB-KW"/>
</dbReference>
<evidence type="ECO:0000259" key="15">
    <source>
        <dbReference type="PROSITE" id="PS50507"/>
    </source>
</evidence>
<dbReference type="InterPro" id="IPR043128">
    <property type="entry name" value="Rev_trsase/Diguanyl_cyclase"/>
</dbReference>
<dbReference type="InterPro" id="IPR043504">
    <property type="entry name" value="Peptidase_S1_PA_chymotrypsin"/>
</dbReference>
<keyword evidence="4" id="KW-0696">RNA-directed RNA polymerase</keyword>
<dbReference type="InterPro" id="IPR001205">
    <property type="entry name" value="RNA-dir_pol_C"/>
</dbReference>
<dbReference type="GO" id="GO:0003723">
    <property type="term" value="F:RNA binding"/>
    <property type="evidence" value="ECO:0007669"/>
    <property type="project" value="InterPro"/>
</dbReference>
<dbReference type="GO" id="GO:0000166">
    <property type="term" value="F:nucleotide binding"/>
    <property type="evidence" value="ECO:0007669"/>
    <property type="project" value="UniProtKB-KW"/>
</dbReference>
<comment type="function">
    <text evidence="11">Responsible for the cleavage of the polyprotein into functional products.</text>
</comment>
<evidence type="ECO:0000256" key="6">
    <source>
        <dbReference type="ARBA" id="ARBA00022695"/>
    </source>
</evidence>
<dbReference type="SUPFAM" id="SSF56672">
    <property type="entry name" value="DNA/RNA polymerases"/>
    <property type="match status" value="1"/>
</dbReference>
<keyword evidence="14" id="KW-0472">Membrane</keyword>
<feature type="transmembrane region" description="Helical" evidence="14">
    <location>
        <begin position="419"/>
        <end position="444"/>
    </location>
</feature>
<dbReference type="GO" id="GO:0016787">
    <property type="term" value="F:hydrolase activity"/>
    <property type="evidence" value="ECO:0007669"/>
    <property type="project" value="UniProtKB-KW"/>
</dbReference>
<dbReference type="Gene3D" id="3.30.70.270">
    <property type="match status" value="1"/>
</dbReference>
<sequence>MSKSVSFIGEEIHVVDRSTTPLNAALLGQLTLKGQSTAHIKANCPRSGEARLLQTDQAQNPDTLAPEVVLDSDLLDQATAKILAKLEQHQNLAFHQGVSAARVAEWAASSPVVSAGVTLLPPSKPSQPTAPFKSEEFSENLMDLETSSVTSDATQGSVSGSGSGGYENLKKTDPPLPPRLGAPPPTLDLGRVRPQQDLSTAGYGAQDLTIRYPLGDGTRKSGSVSSWNSLDLTAPVKHIKQVYNGESALEFRTRMKNWKTNVYDWVTEGGVITKTYKVLSVLGMAAIVYLLVAGSIATNNQKQYASMERLYTEALVKNSECQARARLLTLTNDSCHATLHDGQSVTAKMEAEFLQARHDLEIMRTRAMGCEAKHTVISELYEKISASHDQLAEEKNNRDASQWVISNLVQMTTRWWHHLLWMVVVFIKLTLSPWNLPSVVMHLALVPTLGKTTMLPWTFMVGPWSSIVLGGFVPGCVVLMFFVVWCVLLVYKAYYLQLFVNVVLSTGLNILGIYLDAWGLYMEMPPLHATVMAIVMMLGPVLVRAGLWSQGVYHSITSPFGKEVYHEQNIFQRMIWNYANMKTDPNPMGPPPKNAGLGNGKRREAKVYDSSEKQGFFSFVKKGFLDPSEPMKPEAYFGSPWVANTTLRKITPWRVLTSSGQVAGSGFHWKGTFVTPEHVWNAVGRPDHVVLLSPDGVKYSTQYKGEYNGGREKLAVFQPIPGQKSLLASKMSGSVSAVAVTVNGGTGFGVTMGTLNTNDGTHNVSTQPGDSGTPICDVYGKVLGVHNASTPGSNHSTQLKEPEPTCDMINHDVCDCDQGGDVCCCEIPALAQAKLLDGSGSWDCLKGNFRFTEPVDLEALGKNKWKARQHLNKGRKPRKMFTDAEYEEMLNAGLAKEDIRELAANKWAKMRMQHDLGDEYEVPVGRWKGKLKPGFPDWGSPDNEWECTEETLEFVEPNLRDKKPKLTPACKVDSRLGPEFENYSIAHCDTWDPQGFFGQLDERQLAATVGHLLVDSDPPRKKEENNPFSKPVEVKECVSYQKNLVYAWPPNWWSGQWTTDAVGVTYPVRTIQHAEGRSTICAPYARGGATPTRESIEHCSFATNCSDDRTYRSCRECAYQSWEEQEGVKEMEAAQSCGQDGHNISERPLITPEATGVYKFLESAYIPRKIDHKQREFARRIEIEEPEGPWNDYVPSEWTRTHYVTTLAKHNYFEPDHEVDPFSWEMARRYLSRVMMEHGNCHVLSWDQIEKPVDTSPGYPALLGYSDSLSMYLDEPQLLFETWEDLSNGLQPYMYVFLKQEQIKREKQEKGDIRAIYVLPDSVARCQARFDQDFNTKCKRRALQNHMAVGFAPFWDVNGLVYSLRQPEWYAEKDYKRFDGTIPASVMWLIRALRWEQLLPQYKTPENERVYFTLSHFLINKELIHPTGEVYLVTKGNPSGQMSTSVDNCLANIFVATYTSWVVYGKPCYSLVCYGDDTIQGYDCDPDFQSEADVLAHTFGMCLGGDAIKSHTPVGLSFCGFYIRYLRGRYVPEYKPDRIIANIWRPVNSADDPEIFWAKLISATLLLWESPHREIPYSLLRFYFSDTDLWVPDADFFEQIFWGGGGRTESDCNCSVCAISQCLQKRRSLWNRILEGVAQGAEREDPLSRWESESVLVLGAIARALREYSNAGLRCLRPCGSLSPNPKQQRPRQRLRSRSSTSRGK</sequence>
<name>A0A2P1GMF3_9VIRU</name>
<dbReference type="PROSITE" id="PS50507">
    <property type="entry name" value="RDRP_SSRNA_POS"/>
    <property type="match status" value="1"/>
</dbReference>
<dbReference type="InterPro" id="IPR007094">
    <property type="entry name" value="RNA-dir_pol_PSvirus"/>
</dbReference>
<evidence type="ECO:0000256" key="12">
    <source>
        <dbReference type="ARBA" id="ARBA00047383"/>
    </source>
</evidence>
<dbReference type="Gene3D" id="2.40.10.10">
    <property type="entry name" value="Trypsin-like serine proteases"/>
    <property type="match status" value="1"/>
</dbReference>
<keyword evidence="8" id="KW-0688">Ribosomal frameshifting</keyword>
<organism evidence="16">
    <name type="scientific">Zhejiang chinese fire belly newt astrovirus 1</name>
    <dbReference type="NCBI Taxonomy" id="2116141"/>
    <lineage>
        <taxon>Viruses</taxon>
        <taxon>Riboviria</taxon>
        <taxon>Orthornavirae</taxon>
        <taxon>Pisuviricota</taxon>
        <taxon>Stelpaviricetes</taxon>
        <taxon>Stellavirales</taxon>
        <taxon>Astroviridae</taxon>
    </lineage>
</organism>
<keyword evidence="10" id="KW-0693">Viral RNA replication</keyword>
<dbReference type="GO" id="GO:0006351">
    <property type="term" value="P:DNA-templated transcription"/>
    <property type="evidence" value="ECO:0007669"/>
    <property type="project" value="InterPro"/>
</dbReference>
<keyword evidence="5" id="KW-0808">Transferase</keyword>
<keyword evidence="14" id="KW-0812">Transmembrane</keyword>
<feature type="region of interest" description="Disordered" evidence="13">
    <location>
        <begin position="146"/>
        <end position="192"/>
    </location>
</feature>
<dbReference type="SUPFAM" id="SSF50494">
    <property type="entry name" value="Trypsin-like serine proteases"/>
    <property type="match status" value="1"/>
</dbReference>
<dbReference type="CDD" id="cd23172">
    <property type="entry name" value="ps-ssRNAv_Astroviridae_RdRp"/>
    <property type="match status" value="1"/>
</dbReference>
<dbReference type="GO" id="GO:0075523">
    <property type="term" value="P:viral translational frameshifting"/>
    <property type="evidence" value="ECO:0007669"/>
    <property type="project" value="UniProtKB-KW"/>
</dbReference>
<evidence type="ECO:0000256" key="11">
    <source>
        <dbReference type="ARBA" id="ARBA00045910"/>
    </source>
</evidence>
<keyword evidence="14" id="KW-1133">Transmembrane helix</keyword>